<evidence type="ECO:0000313" key="1">
    <source>
        <dbReference type="EMBL" id="MPC45498.1"/>
    </source>
</evidence>
<comment type="caution">
    <text evidence="1">The sequence shown here is derived from an EMBL/GenBank/DDBJ whole genome shotgun (WGS) entry which is preliminary data.</text>
</comment>
<gene>
    <name evidence="1" type="ORF">E2C01_039197</name>
</gene>
<name>A0A5B7FKQ4_PORTR</name>
<organism evidence="1 2">
    <name type="scientific">Portunus trituberculatus</name>
    <name type="common">Swimming crab</name>
    <name type="synonym">Neptunus trituberculatus</name>
    <dbReference type="NCBI Taxonomy" id="210409"/>
    <lineage>
        <taxon>Eukaryota</taxon>
        <taxon>Metazoa</taxon>
        <taxon>Ecdysozoa</taxon>
        <taxon>Arthropoda</taxon>
        <taxon>Crustacea</taxon>
        <taxon>Multicrustacea</taxon>
        <taxon>Malacostraca</taxon>
        <taxon>Eumalacostraca</taxon>
        <taxon>Eucarida</taxon>
        <taxon>Decapoda</taxon>
        <taxon>Pleocyemata</taxon>
        <taxon>Brachyura</taxon>
        <taxon>Eubrachyura</taxon>
        <taxon>Portunoidea</taxon>
        <taxon>Portunidae</taxon>
        <taxon>Portuninae</taxon>
        <taxon>Portunus</taxon>
    </lineage>
</organism>
<dbReference type="EMBL" id="VSRR010006754">
    <property type="protein sequence ID" value="MPC45498.1"/>
    <property type="molecule type" value="Genomic_DNA"/>
</dbReference>
<dbReference type="Proteomes" id="UP000324222">
    <property type="component" value="Unassembled WGS sequence"/>
</dbReference>
<dbReference type="AlphaFoldDB" id="A0A5B7FKQ4"/>
<reference evidence="1 2" key="1">
    <citation type="submission" date="2019-05" db="EMBL/GenBank/DDBJ databases">
        <title>Another draft genome of Portunus trituberculatus and its Hox gene families provides insights of decapod evolution.</title>
        <authorList>
            <person name="Jeong J.-H."/>
            <person name="Song I."/>
            <person name="Kim S."/>
            <person name="Choi T."/>
            <person name="Kim D."/>
            <person name="Ryu S."/>
            <person name="Kim W."/>
        </authorList>
    </citation>
    <scope>NUCLEOTIDE SEQUENCE [LARGE SCALE GENOMIC DNA]</scope>
    <source>
        <tissue evidence="1">Muscle</tissue>
    </source>
</reference>
<protein>
    <submittedName>
        <fullName evidence="1">Uncharacterized protein</fullName>
    </submittedName>
</protein>
<evidence type="ECO:0000313" key="2">
    <source>
        <dbReference type="Proteomes" id="UP000324222"/>
    </source>
</evidence>
<accession>A0A5B7FKQ4</accession>
<proteinExistence type="predicted"/>
<sequence length="86" mass="9458">MHIKLFRPLQSGYKSRRINTAYLARLCSADRPAAHLRPTSVPGEGFGETGGTICVEAEYVRDRKAAGGDAVFVIIYTRTDMTAIKI</sequence>
<keyword evidence="2" id="KW-1185">Reference proteome</keyword>